<sequence>IVTLQMNEELSPGVKLIGLNPGRAVFEKDPDSYLVINFKNQIQETSEPF</sequence>
<proteinExistence type="predicted"/>
<protein>
    <submittedName>
        <fullName evidence="1">Uncharacterized protein</fullName>
    </submittedName>
</protein>
<organism evidence="1">
    <name type="scientific">marine metagenome</name>
    <dbReference type="NCBI Taxonomy" id="408172"/>
    <lineage>
        <taxon>unclassified sequences</taxon>
        <taxon>metagenomes</taxon>
        <taxon>ecological metagenomes</taxon>
    </lineage>
</organism>
<dbReference type="EMBL" id="UINC01096786">
    <property type="protein sequence ID" value="SVC53961.1"/>
    <property type="molecule type" value="Genomic_DNA"/>
</dbReference>
<name>A0A382N318_9ZZZZ</name>
<dbReference type="AlphaFoldDB" id="A0A382N318"/>
<gene>
    <name evidence="1" type="ORF">METZ01_LOCUS306815</name>
</gene>
<feature type="non-terminal residue" evidence="1">
    <location>
        <position position="1"/>
    </location>
</feature>
<accession>A0A382N318</accession>
<evidence type="ECO:0000313" key="1">
    <source>
        <dbReference type="EMBL" id="SVC53961.1"/>
    </source>
</evidence>
<reference evidence="1" key="1">
    <citation type="submission" date="2018-05" db="EMBL/GenBank/DDBJ databases">
        <authorList>
            <person name="Lanie J.A."/>
            <person name="Ng W.-L."/>
            <person name="Kazmierczak K.M."/>
            <person name="Andrzejewski T.M."/>
            <person name="Davidsen T.M."/>
            <person name="Wayne K.J."/>
            <person name="Tettelin H."/>
            <person name="Glass J.I."/>
            <person name="Rusch D."/>
            <person name="Podicherti R."/>
            <person name="Tsui H.-C.T."/>
            <person name="Winkler M.E."/>
        </authorList>
    </citation>
    <scope>NUCLEOTIDE SEQUENCE</scope>
</reference>